<evidence type="ECO:0000313" key="2">
    <source>
        <dbReference type="Proteomes" id="UP000046392"/>
    </source>
</evidence>
<proteinExistence type="predicted"/>
<dbReference type="AlphaFoldDB" id="A0A0N5CF01"/>
<dbReference type="InterPro" id="IPR036085">
    <property type="entry name" value="PAZ_dom_sf"/>
</dbReference>
<dbReference type="SUPFAM" id="SSF101690">
    <property type="entry name" value="PAZ domain"/>
    <property type="match status" value="1"/>
</dbReference>
<dbReference type="Gene3D" id="2.170.260.10">
    <property type="entry name" value="paz domain"/>
    <property type="match status" value="1"/>
</dbReference>
<reference evidence="3" key="1">
    <citation type="submission" date="2017-02" db="UniProtKB">
        <authorList>
            <consortium name="WormBaseParasite"/>
        </authorList>
    </citation>
    <scope>IDENTIFICATION</scope>
</reference>
<dbReference type="Proteomes" id="UP000046392">
    <property type="component" value="Unplaced"/>
</dbReference>
<dbReference type="Pfam" id="PF02171">
    <property type="entry name" value="Piwi"/>
    <property type="match status" value="1"/>
</dbReference>
<dbReference type="Gene3D" id="3.30.420.10">
    <property type="entry name" value="Ribonuclease H-like superfamily/Ribonuclease H"/>
    <property type="match status" value="1"/>
</dbReference>
<accession>A0A0N5CF01</accession>
<organism evidence="2 3">
    <name type="scientific">Strongyloides papillosus</name>
    <name type="common">Intestinal threadworm</name>
    <dbReference type="NCBI Taxonomy" id="174720"/>
    <lineage>
        <taxon>Eukaryota</taxon>
        <taxon>Metazoa</taxon>
        <taxon>Ecdysozoa</taxon>
        <taxon>Nematoda</taxon>
        <taxon>Chromadorea</taxon>
        <taxon>Rhabditida</taxon>
        <taxon>Tylenchina</taxon>
        <taxon>Panagrolaimomorpha</taxon>
        <taxon>Strongyloidoidea</taxon>
        <taxon>Strongyloididae</taxon>
        <taxon>Strongyloides</taxon>
    </lineage>
</organism>
<dbReference type="InterPro" id="IPR003165">
    <property type="entry name" value="Piwi"/>
</dbReference>
<dbReference type="PROSITE" id="PS50822">
    <property type="entry name" value="PIWI"/>
    <property type="match status" value="1"/>
</dbReference>
<sequence>MEFPDVSDITDKFEKVEICQKLNPSEYYKDTCRGQVSAYPLQIERTAVAYRYSVSISLTKENFRKMLTSTNDLEVKMIGSKQARRETCMTAVDHTIKDLQIPDIQYCYDGVSNLITNKEIDNTEVVIPGSRFPEDCHGLIRKCSVSVELARCTDDFVIPIGQKNILLNDALSQKQKLIYNCLEMITSQEFDEDIGNGKILKPGVCKSVRFIESNDQEQVLWRITTTLSSALRGSLSLHRCYFKGRDDDNVSIIEYLENTYKIKILHPDIPAVVVKAHGQINYYPICQLNICPGQTVSLQKMDSESSVCQQSNNTVKPYVRKNEITKHLMGLGLLDVNSNSVMKGFGLKLLPHAINIKLKIREPPQIFTGDGQVYPDDKGIFSDAFRQRFAEPATIKKWVLAYNRSVTKRNAEDFCRELVQMAKQKGMVIDYPVEVVELLDDPQELKKFMKAKANDKVKFIMHLEPKAILSHDLLKYYETKYNVLTQQVTKELVENILTKRQRQSLGNVINKMNLKNGGLNIITKNEPAAKRMCMSNNENFIIGYSLSHSKFNGDPSVVGYCGNFAPNPHNFVGDFFFQCSRKHQIDSQSLENTFVEVLKRRAANRKGIAEPPKRIVVFRDGLTDVQFKDAIHREISALRAACERFQSGYKPSFVMIIVNKHHNKRFFGIDSNFISTNFAPGVVIDTGCTRADYTEFYLQAHHPILGTSKIPQYSVIVNECGVTLDECQALILALSFSHQIVLNSVSLPEPIYQAGELAKRGNYLFAVMKKEDVTRLTYVEDTGQINLTELNNNLCYNKTKFADNRVTA</sequence>
<feature type="domain" description="Piwi" evidence="1">
    <location>
        <begin position="456"/>
        <end position="766"/>
    </location>
</feature>
<dbReference type="InterPro" id="IPR036397">
    <property type="entry name" value="RNaseH_sf"/>
</dbReference>
<dbReference type="STRING" id="174720.A0A0N5CF01"/>
<dbReference type="InterPro" id="IPR003100">
    <property type="entry name" value="PAZ_dom"/>
</dbReference>
<dbReference type="GO" id="GO:0003723">
    <property type="term" value="F:RNA binding"/>
    <property type="evidence" value="ECO:0007669"/>
    <property type="project" value="InterPro"/>
</dbReference>
<dbReference type="Gene3D" id="3.40.50.2300">
    <property type="match status" value="1"/>
</dbReference>
<dbReference type="SMART" id="SM00950">
    <property type="entry name" value="Piwi"/>
    <property type="match status" value="1"/>
</dbReference>
<dbReference type="PANTHER" id="PTHR22891">
    <property type="entry name" value="EUKARYOTIC TRANSLATION INITIATION FACTOR 2C"/>
    <property type="match status" value="1"/>
</dbReference>
<keyword evidence="2" id="KW-1185">Reference proteome</keyword>
<evidence type="ECO:0000259" key="1">
    <source>
        <dbReference type="PROSITE" id="PS50822"/>
    </source>
</evidence>
<evidence type="ECO:0000313" key="3">
    <source>
        <dbReference type="WBParaSite" id="SPAL_0001643900.1"/>
    </source>
</evidence>
<dbReference type="Pfam" id="PF02170">
    <property type="entry name" value="PAZ"/>
    <property type="match status" value="1"/>
</dbReference>
<dbReference type="InterPro" id="IPR012337">
    <property type="entry name" value="RNaseH-like_sf"/>
</dbReference>
<protein>
    <submittedName>
        <fullName evidence="3">Piwi domain-containing protein</fullName>
    </submittedName>
</protein>
<dbReference type="SUPFAM" id="SSF53098">
    <property type="entry name" value="Ribonuclease H-like"/>
    <property type="match status" value="1"/>
</dbReference>
<dbReference type="WBParaSite" id="SPAL_0001643900.1">
    <property type="protein sequence ID" value="SPAL_0001643900.1"/>
    <property type="gene ID" value="SPAL_0001643900"/>
</dbReference>
<name>A0A0N5CF01_STREA</name>